<feature type="transmembrane region" description="Helical" evidence="1">
    <location>
        <begin position="29"/>
        <end position="49"/>
    </location>
</feature>
<proteinExistence type="predicted"/>
<gene>
    <name evidence="2" type="ORF">PT015_05455</name>
</gene>
<dbReference type="EMBL" id="CP126981">
    <property type="protein sequence ID" value="WIM88923.1"/>
    <property type="molecule type" value="Genomic_DNA"/>
</dbReference>
<evidence type="ECO:0000313" key="2">
    <source>
        <dbReference type="EMBL" id="WIM88923.1"/>
    </source>
</evidence>
<accession>A0ABY8VZ50</accession>
<reference evidence="2 3" key="1">
    <citation type="journal article" date="2023" name="Microbiol. Resour. Announc.">
        <title>Complete Genome Sequence of Mycobacterium wuenschmanii, a novel Nontuberculous Mycobacterium Isolated from a captive population of Amazon Milk Frogs.</title>
        <authorList>
            <person name="Hicks J."/>
            <person name="Zeineldin M."/>
            <person name="Ward H."/>
            <person name="Wuenschmann A."/>
            <person name="Camp P."/>
            <person name="Farrell D."/>
            <person name="Lehman K."/>
            <person name="Thacker T."/>
            <person name="Cuthbert E."/>
        </authorList>
    </citation>
    <scope>NUCLEOTIDE SEQUENCE [LARGE SCALE GENOMIC DNA]</scope>
    <source>
        <strain evidence="2 3">Wuenschmanii</strain>
    </source>
</reference>
<protein>
    <submittedName>
        <fullName evidence="2">LapA family protein</fullName>
    </submittedName>
</protein>
<keyword evidence="1" id="KW-0812">Transmembrane</keyword>
<evidence type="ECO:0000313" key="3">
    <source>
        <dbReference type="Proteomes" id="UP001236585"/>
    </source>
</evidence>
<keyword evidence="1" id="KW-0472">Membrane</keyword>
<keyword evidence="1" id="KW-1133">Transmembrane helix</keyword>
<name>A0ABY8VZ50_9MYCO</name>
<dbReference type="RefSeq" id="WP_285189390.1">
    <property type="nucleotide sequence ID" value="NZ_CP126981.1"/>
</dbReference>
<evidence type="ECO:0000256" key="1">
    <source>
        <dbReference type="SAM" id="Phobius"/>
    </source>
</evidence>
<organism evidence="2 3">
    <name type="scientific">Candidatus Mycobacterium wuenschmannii</name>
    <dbReference type="NCBI Taxonomy" id="3027808"/>
    <lineage>
        <taxon>Bacteria</taxon>
        <taxon>Bacillati</taxon>
        <taxon>Actinomycetota</taxon>
        <taxon>Actinomycetes</taxon>
        <taxon>Mycobacteriales</taxon>
        <taxon>Mycobacteriaceae</taxon>
        <taxon>Mycobacterium</taxon>
    </lineage>
</organism>
<dbReference type="Proteomes" id="UP001236585">
    <property type="component" value="Chromosome"/>
</dbReference>
<sequence length="70" mass="7051">MPRSALVLVALTIVSAVVCVTGFAVRQVGVGVSAASVTLLVTGLVLSGLTSESRRIRDAERGGGGRRVAS</sequence>
<keyword evidence="3" id="KW-1185">Reference proteome</keyword>